<accession>A0A382ZH65</accession>
<protein>
    <recommendedName>
        <fullName evidence="1">Glycosyltransferase 2-like domain-containing protein</fullName>
    </recommendedName>
</protein>
<organism evidence="2">
    <name type="scientific">marine metagenome</name>
    <dbReference type="NCBI Taxonomy" id="408172"/>
    <lineage>
        <taxon>unclassified sequences</taxon>
        <taxon>metagenomes</taxon>
        <taxon>ecological metagenomes</taxon>
    </lineage>
</organism>
<dbReference type="InterPro" id="IPR029044">
    <property type="entry name" value="Nucleotide-diphossugar_trans"/>
</dbReference>
<reference evidence="2" key="1">
    <citation type="submission" date="2018-05" db="EMBL/GenBank/DDBJ databases">
        <authorList>
            <person name="Lanie J.A."/>
            <person name="Ng W.-L."/>
            <person name="Kazmierczak K.M."/>
            <person name="Andrzejewski T.M."/>
            <person name="Davidsen T.M."/>
            <person name="Wayne K.J."/>
            <person name="Tettelin H."/>
            <person name="Glass J.I."/>
            <person name="Rusch D."/>
            <person name="Podicherti R."/>
            <person name="Tsui H.-C.T."/>
            <person name="Winkler M.E."/>
        </authorList>
    </citation>
    <scope>NUCLEOTIDE SEQUENCE</scope>
</reference>
<feature type="non-terminal residue" evidence="2">
    <location>
        <position position="216"/>
    </location>
</feature>
<name>A0A382ZH65_9ZZZZ</name>
<dbReference type="Gene3D" id="3.90.550.10">
    <property type="entry name" value="Spore Coat Polysaccharide Biosynthesis Protein SpsA, Chain A"/>
    <property type="match status" value="1"/>
</dbReference>
<gene>
    <name evidence="2" type="ORF">METZ01_LOCUS447731</name>
</gene>
<dbReference type="CDD" id="cd04179">
    <property type="entry name" value="DPM_DPG-synthase_like"/>
    <property type="match status" value="1"/>
</dbReference>
<evidence type="ECO:0000259" key="1">
    <source>
        <dbReference type="Pfam" id="PF00535"/>
    </source>
</evidence>
<feature type="domain" description="Glycosyltransferase 2-like" evidence="1">
    <location>
        <begin position="5"/>
        <end position="139"/>
    </location>
</feature>
<evidence type="ECO:0000313" key="2">
    <source>
        <dbReference type="EMBL" id="SVD94877.1"/>
    </source>
</evidence>
<sequence length="216" mass="24722">MAKRVCDNMDIETYEVIVVDDGSDDNSGNIARECGVRVIANPHNVGYGRSLKNGILAAKFDTIVIADGDGTYPFESLPLLLKKYEENFDLVVGQRMGAHYWESWYKNILRKTLKFLVEFATGTKIADINSGFRVFSKKTIVTYFDNLCDVFSFTTTMTLGYILTKRYICYVPIDYQKRSGKTKVRLVRDTFGTLQYIIESIIFYNPVKIFLILSFL</sequence>
<dbReference type="InterPro" id="IPR001173">
    <property type="entry name" value="Glyco_trans_2-like"/>
</dbReference>
<dbReference type="InterPro" id="IPR050256">
    <property type="entry name" value="Glycosyltransferase_2"/>
</dbReference>
<dbReference type="Pfam" id="PF00535">
    <property type="entry name" value="Glycos_transf_2"/>
    <property type="match status" value="1"/>
</dbReference>
<dbReference type="SUPFAM" id="SSF53448">
    <property type="entry name" value="Nucleotide-diphospho-sugar transferases"/>
    <property type="match status" value="1"/>
</dbReference>
<dbReference type="AlphaFoldDB" id="A0A382ZH65"/>
<dbReference type="PANTHER" id="PTHR48090:SF7">
    <property type="entry name" value="RFBJ PROTEIN"/>
    <property type="match status" value="1"/>
</dbReference>
<proteinExistence type="predicted"/>
<dbReference type="EMBL" id="UINC01183908">
    <property type="protein sequence ID" value="SVD94877.1"/>
    <property type="molecule type" value="Genomic_DNA"/>
</dbReference>
<dbReference type="PANTHER" id="PTHR48090">
    <property type="entry name" value="UNDECAPRENYL-PHOSPHATE 4-DEOXY-4-FORMAMIDO-L-ARABINOSE TRANSFERASE-RELATED"/>
    <property type="match status" value="1"/>
</dbReference>